<keyword evidence="3" id="KW-1185">Reference proteome</keyword>
<gene>
    <name evidence="2" type="ORF">NCGR_LOCUS46600</name>
</gene>
<dbReference type="InterPro" id="IPR040229">
    <property type="entry name" value="At3g27390-like"/>
</dbReference>
<reference evidence="2" key="1">
    <citation type="submission" date="2020-10" db="EMBL/GenBank/DDBJ databases">
        <authorList>
            <person name="Han B."/>
            <person name="Lu T."/>
            <person name="Zhao Q."/>
            <person name="Huang X."/>
            <person name="Zhao Y."/>
        </authorList>
    </citation>
    <scope>NUCLEOTIDE SEQUENCE</scope>
</reference>
<accession>A0A811QVT6</accession>
<evidence type="ECO:0000256" key="1">
    <source>
        <dbReference type="SAM" id="MobiDB-lite"/>
    </source>
</evidence>
<dbReference type="Proteomes" id="UP000604825">
    <property type="component" value="Unassembled WGS sequence"/>
</dbReference>
<feature type="region of interest" description="Disordered" evidence="1">
    <location>
        <begin position="182"/>
        <end position="234"/>
    </location>
</feature>
<dbReference type="PANTHER" id="PTHR31133">
    <property type="entry name" value="MEMBRANE PROTEIN"/>
    <property type="match status" value="1"/>
</dbReference>
<dbReference type="OrthoDB" id="1054248at2759"/>
<name>A0A811QVT6_9POAL</name>
<dbReference type="AlphaFoldDB" id="A0A811QVT6"/>
<comment type="caution">
    <text evidence="2">The sequence shown here is derived from an EMBL/GenBank/DDBJ whole genome shotgun (WGS) entry which is preliminary data.</text>
</comment>
<sequence length="234" mass="26249">MPSTSRSWAYGVDNLLWELWGSPETCTVSGGQVDNGKRLKQAKVILQAATLQHFAVFGETPLSSTQCILGDGSEITSDNRPKHTIFDWFFDPLMVIKEQIKAENFTEEEEEYLKMRVLLAGDPSRLKGSLPHVPSLTERKKADIDAFARRLQGITKSISRYPTAKRRFDDLVKALLSELERTMGGSQSANGSQSQAQRLRNSVARMLSQKSMGKTDNIRDEDPEAQMTRLSRTP</sequence>
<evidence type="ECO:0000313" key="2">
    <source>
        <dbReference type="EMBL" id="CAD6263291.1"/>
    </source>
</evidence>
<dbReference type="PANTHER" id="PTHR31133:SF8">
    <property type="entry name" value="OS04G0483200 PROTEIN"/>
    <property type="match status" value="1"/>
</dbReference>
<organism evidence="2 3">
    <name type="scientific">Miscanthus lutarioriparius</name>
    <dbReference type="NCBI Taxonomy" id="422564"/>
    <lineage>
        <taxon>Eukaryota</taxon>
        <taxon>Viridiplantae</taxon>
        <taxon>Streptophyta</taxon>
        <taxon>Embryophyta</taxon>
        <taxon>Tracheophyta</taxon>
        <taxon>Spermatophyta</taxon>
        <taxon>Magnoliopsida</taxon>
        <taxon>Liliopsida</taxon>
        <taxon>Poales</taxon>
        <taxon>Poaceae</taxon>
        <taxon>PACMAD clade</taxon>
        <taxon>Panicoideae</taxon>
        <taxon>Andropogonodae</taxon>
        <taxon>Andropogoneae</taxon>
        <taxon>Saccharinae</taxon>
        <taxon>Miscanthus</taxon>
    </lineage>
</organism>
<evidence type="ECO:0000313" key="3">
    <source>
        <dbReference type="Proteomes" id="UP000604825"/>
    </source>
</evidence>
<proteinExistence type="predicted"/>
<protein>
    <submittedName>
        <fullName evidence="2">Uncharacterized protein</fullName>
    </submittedName>
</protein>
<dbReference type="EMBL" id="CAJGYO010000012">
    <property type="protein sequence ID" value="CAD6263291.1"/>
    <property type="molecule type" value="Genomic_DNA"/>
</dbReference>
<feature type="compositionally biased region" description="Low complexity" evidence="1">
    <location>
        <begin position="184"/>
        <end position="197"/>
    </location>
</feature>